<dbReference type="InterPro" id="IPR025161">
    <property type="entry name" value="IS402-like_dom"/>
</dbReference>
<dbReference type="AlphaFoldDB" id="A0A934I4M8"/>
<proteinExistence type="predicted"/>
<dbReference type="InterPro" id="IPR052909">
    <property type="entry name" value="Transposase_6_like"/>
</dbReference>
<name>A0A934I4M8_9CORY</name>
<reference evidence="2" key="1">
    <citation type="submission" date="2020-12" db="EMBL/GenBank/DDBJ databases">
        <title>Genome public.</title>
        <authorList>
            <person name="Sun Q."/>
        </authorList>
    </citation>
    <scope>NUCLEOTIDE SEQUENCE</scope>
    <source>
        <strain evidence="2">CCM 8863</strain>
    </source>
</reference>
<protein>
    <submittedName>
        <fullName evidence="2">Transposase</fullName>
    </submittedName>
</protein>
<accession>A0A934I4M8</accession>
<feature type="domain" description="Insertion element IS402-like" evidence="1">
    <location>
        <begin position="7"/>
        <end position="70"/>
    </location>
</feature>
<dbReference type="PANTHER" id="PTHR46637:SF1">
    <property type="entry name" value="BLL5188 PROTEIN"/>
    <property type="match status" value="1"/>
</dbReference>
<comment type="caution">
    <text evidence="2">The sequence shown here is derived from an EMBL/GenBank/DDBJ whole genome shotgun (WGS) entry which is preliminary data.</text>
</comment>
<gene>
    <name evidence="2" type="ORF">JDV75_00580</name>
</gene>
<evidence type="ECO:0000259" key="1">
    <source>
        <dbReference type="Pfam" id="PF13340"/>
    </source>
</evidence>
<evidence type="ECO:0000313" key="3">
    <source>
        <dbReference type="Proteomes" id="UP000645966"/>
    </source>
</evidence>
<evidence type="ECO:0000313" key="2">
    <source>
        <dbReference type="EMBL" id="MBI8988262.1"/>
    </source>
</evidence>
<dbReference type="PANTHER" id="PTHR46637">
    <property type="entry name" value="TIS1421-TRANSPOSASE PROTEIN A"/>
    <property type="match status" value="1"/>
</dbReference>
<dbReference type="Pfam" id="PF13340">
    <property type="entry name" value="DUF4096"/>
    <property type="match status" value="1"/>
</dbReference>
<keyword evidence="3" id="KW-1185">Reference proteome</keyword>
<sequence length="82" mass="10094">METDRCPFFPSNAGRQGYLLRDYRKVVEGIIYRYRVVFPLRDLPREEFGPWQTVWKAHVRCTEDRTWYRVCTRFSLMWMRPG</sequence>
<dbReference type="EMBL" id="JAEIOS010000009">
    <property type="protein sequence ID" value="MBI8988262.1"/>
    <property type="molecule type" value="Genomic_DNA"/>
</dbReference>
<dbReference type="RefSeq" id="WP_198737325.1">
    <property type="nucleotide sequence ID" value="NZ_JAEIOS010000009.1"/>
</dbReference>
<dbReference type="Proteomes" id="UP000645966">
    <property type="component" value="Unassembled WGS sequence"/>
</dbReference>
<organism evidence="2 3">
    <name type="scientific">Corynebacterium meridianum</name>
    <dbReference type="NCBI Taxonomy" id="2765363"/>
    <lineage>
        <taxon>Bacteria</taxon>
        <taxon>Bacillati</taxon>
        <taxon>Actinomycetota</taxon>
        <taxon>Actinomycetes</taxon>
        <taxon>Mycobacteriales</taxon>
        <taxon>Corynebacteriaceae</taxon>
        <taxon>Corynebacterium</taxon>
    </lineage>
</organism>